<feature type="compositionally biased region" description="Basic and acidic residues" evidence="1">
    <location>
        <begin position="85"/>
        <end position="94"/>
    </location>
</feature>
<accession>A1CUJ2</accession>
<gene>
    <name evidence="2" type="ORF">ACLA_086810</name>
</gene>
<dbReference type="OrthoDB" id="5408144at2759"/>
<dbReference type="EMBL" id="DS027060">
    <property type="protein sequence ID" value="EAW06979.1"/>
    <property type="molecule type" value="Genomic_DNA"/>
</dbReference>
<dbReference type="OMA" id="EYYRRHE"/>
<dbReference type="Proteomes" id="UP000006701">
    <property type="component" value="Unassembled WGS sequence"/>
</dbReference>
<keyword evidence="3" id="KW-1185">Reference proteome</keyword>
<proteinExistence type="predicted"/>
<dbReference type="STRING" id="344612.A1CUJ2"/>
<feature type="compositionally biased region" description="Low complexity" evidence="1">
    <location>
        <begin position="14"/>
        <end position="30"/>
    </location>
</feature>
<evidence type="ECO:0000256" key="1">
    <source>
        <dbReference type="SAM" id="MobiDB-lite"/>
    </source>
</evidence>
<feature type="region of interest" description="Disordered" evidence="1">
    <location>
        <begin position="80"/>
        <end position="115"/>
    </location>
</feature>
<dbReference type="KEGG" id="act:ACLA_086810"/>
<protein>
    <submittedName>
        <fullName evidence="2">Uncharacterized protein</fullName>
    </submittedName>
</protein>
<reference evidence="2 3" key="1">
    <citation type="journal article" date="2008" name="PLoS Genet.">
        <title>Genomic islands in the pathogenic filamentous fungus Aspergillus fumigatus.</title>
        <authorList>
            <person name="Fedorova N.D."/>
            <person name="Khaldi N."/>
            <person name="Joardar V.S."/>
            <person name="Maiti R."/>
            <person name="Amedeo P."/>
            <person name="Anderson M.J."/>
            <person name="Crabtree J."/>
            <person name="Silva J.C."/>
            <person name="Badger J.H."/>
            <person name="Albarraq A."/>
            <person name="Angiuoli S."/>
            <person name="Bussey H."/>
            <person name="Bowyer P."/>
            <person name="Cotty P.J."/>
            <person name="Dyer P.S."/>
            <person name="Egan A."/>
            <person name="Galens K."/>
            <person name="Fraser-Liggett C.M."/>
            <person name="Haas B.J."/>
            <person name="Inman J.M."/>
            <person name="Kent R."/>
            <person name="Lemieux S."/>
            <person name="Malavazi I."/>
            <person name="Orvis J."/>
            <person name="Roemer T."/>
            <person name="Ronning C.M."/>
            <person name="Sundaram J.P."/>
            <person name="Sutton G."/>
            <person name="Turner G."/>
            <person name="Venter J.C."/>
            <person name="White O.R."/>
            <person name="Whitty B.R."/>
            <person name="Youngman P."/>
            <person name="Wolfe K.H."/>
            <person name="Goldman G.H."/>
            <person name="Wortman J.R."/>
            <person name="Jiang B."/>
            <person name="Denning D.W."/>
            <person name="Nierman W.C."/>
        </authorList>
    </citation>
    <scope>NUCLEOTIDE SEQUENCE [LARGE SCALE GENOMIC DNA]</scope>
    <source>
        <strain evidence="3">ATCC 1007 / CBS 513.65 / DSM 816 / NCTC 3887 / NRRL 1</strain>
    </source>
</reference>
<dbReference type="HOGENOM" id="CLU_1230293_0_0_1"/>
<organism evidence="2 3">
    <name type="scientific">Aspergillus clavatus (strain ATCC 1007 / CBS 513.65 / DSM 816 / NCTC 3887 / NRRL 1 / QM 1276 / 107)</name>
    <dbReference type="NCBI Taxonomy" id="344612"/>
    <lineage>
        <taxon>Eukaryota</taxon>
        <taxon>Fungi</taxon>
        <taxon>Dikarya</taxon>
        <taxon>Ascomycota</taxon>
        <taxon>Pezizomycotina</taxon>
        <taxon>Eurotiomycetes</taxon>
        <taxon>Eurotiomycetidae</taxon>
        <taxon>Eurotiales</taxon>
        <taxon>Aspergillaceae</taxon>
        <taxon>Aspergillus</taxon>
        <taxon>Aspergillus subgen. Fumigati</taxon>
    </lineage>
</organism>
<dbReference type="VEuPathDB" id="FungiDB:ACLA_086810"/>
<dbReference type="eggNOG" id="ENOG502RA9F">
    <property type="taxonomic scope" value="Eukaryota"/>
</dbReference>
<evidence type="ECO:0000313" key="2">
    <source>
        <dbReference type="EMBL" id="EAW06979.1"/>
    </source>
</evidence>
<dbReference type="GeneID" id="4699745"/>
<dbReference type="RefSeq" id="XP_001268405.1">
    <property type="nucleotide sequence ID" value="XM_001268404.1"/>
</dbReference>
<dbReference type="AlphaFoldDB" id="A1CUJ2"/>
<feature type="compositionally biased region" description="Basic residues" evidence="1">
    <location>
        <begin position="1"/>
        <end position="12"/>
    </location>
</feature>
<evidence type="ECO:0000313" key="3">
    <source>
        <dbReference type="Proteomes" id="UP000006701"/>
    </source>
</evidence>
<feature type="region of interest" description="Disordered" evidence="1">
    <location>
        <begin position="1"/>
        <end position="30"/>
    </location>
</feature>
<sequence length="215" mass="24144">MAFKERFRKVFHRNSNGHSKSKSNSNGNGIKIEYYKRHEIPRSKFRGPFDPEHQKRLAAWSFDAAQADRPRSFDYSLSPCTTLPDHLKPRHEESATEDEELAPNQGRDIAPPEVGLIDSPVSIFHHEYAPGRQEESSASSSSTAVEFSSYSSNSTMTLYSEPPRLDSITQIKETIRYTSPMLRAVSPPPLSPKGAFMPFSPDDLTRALNAVQICS</sequence>
<name>A1CUJ2_ASPCL</name>